<dbReference type="InterPro" id="IPR029063">
    <property type="entry name" value="SAM-dependent_MTases_sf"/>
</dbReference>
<dbReference type="EMBL" id="JAODUP010000099">
    <property type="protein sequence ID" value="KAK2162429.1"/>
    <property type="molecule type" value="Genomic_DNA"/>
</dbReference>
<sequence>MADLKDEKRPQFGGRFLTDASQVFQHNAWDNVSWDEAQEAEARLKVESNTKTKVSEAQQRKYEEEAARYWDEFYSQHQNRFFKDRHWLFVEFPELAADQVALMTPDSPSYDKQESSLKEHSSKVLDHLTSKTDKKLVGSENEVLPVESDTNQKEMHANAVHLQSSSQEGYPGSSSTLQIFEVGCGVGNTVLPVLRTNNNPNLYIYGCDLSSQAVEILKEQPDYDPCRCHVFACDVTDPNSVLPFPDKSLDVIVLIFVLSAINPERFQFTINRLASYLKPGGMIVFRDYGRYDLAQLRFKDGQSLGDNFYVRGDGTRVYFFTQDKLRELFTKAGLVEVQNITDRRLQVNRSRQLKMYRVWIQCKYRKPAAS</sequence>
<accession>A0AAD9NCR2</accession>
<dbReference type="InterPro" id="IPR026113">
    <property type="entry name" value="METTL2/6/8-like"/>
</dbReference>
<evidence type="ECO:0000256" key="3">
    <source>
        <dbReference type="ARBA" id="ARBA00022679"/>
    </source>
</evidence>
<feature type="domain" description="Methyltransferase type 12" evidence="5">
    <location>
        <begin position="181"/>
        <end position="283"/>
    </location>
</feature>
<proteinExistence type="inferred from homology"/>
<keyword evidence="2 4" id="KW-0489">Methyltransferase</keyword>
<dbReference type="Gene3D" id="3.40.50.150">
    <property type="entry name" value="Vaccinia Virus protein VP39"/>
    <property type="match status" value="1"/>
</dbReference>
<protein>
    <recommendedName>
        <fullName evidence="4">tRNA N(3)-methylcytidine methyltransferase</fullName>
        <ecNumber evidence="4">2.1.1.-</ecNumber>
    </recommendedName>
</protein>
<dbReference type="Proteomes" id="UP001208570">
    <property type="component" value="Unassembled WGS sequence"/>
</dbReference>
<dbReference type="PIRSF" id="PIRSF037755">
    <property type="entry name" value="Mettl2_prd"/>
    <property type="match status" value="1"/>
</dbReference>
<evidence type="ECO:0000256" key="2">
    <source>
        <dbReference type="ARBA" id="ARBA00022603"/>
    </source>
</evidence>
<evidence type="ECO:0000256" key="1">
    <source>
        <dbReference type="ARBA" id="ARBA00009725"/>
    </source>
</evidence>
<dbReference type="Pfam" id="PF08242">
    <property type="entry name" value="Methyltransf_12"/>
    <property type="match status" value="1"/>
</dbReference>
<gene>
    <name evidence="6" type="ORF">LSH36_99g08061</name>
</gene>
<keyword evidence="7" id="KW-1185">Reference proteome</keyword>
<organism evidence="6 7">
    <name type="scientific">Paralvinella palmiformis</name>
    <dbReference type="NCBI Taxonomy" id="53620"/>
    <lineage>
        <taxon>Eukaryota</taxon>
        <taxon>Metazoa</taxon>
        <taxon>Spiralia</taxon>
        <taxon>Lophotrochozoa</taxon>
        <taxon>Annelida</taxon>
        <taxon>Polychaeta</taxon>
        <taxon>Sedentaria</taxon>
        <taxon>Canalipalpata</taxon>
        <taxon>Terebellida</taxon>
        <taxon>Terebelliformia</taxon>
        <taxon>Alvinellidae</taxon>
        <taxon>Paralvinella</taxon>
    </lineage>
</organism>
<comment type="similarity">
    <text evidence="1 4">Belongs to the methyltransferase superfamily. METL family.</text>
</comment>
<evidence type="ECO:0000259" key="5">
    <source>
        <dbReference type="Pfam" id="PF08242"/>
    </source>
</evidence>
<name>A0AAD9NCR2_9ANNE</name>
<reference evidence="6" key="1">
    <citation type="journal article" date="2023" name="Mol. Biol. Evol.">
        <title>Third-Generation Sequencing Reveals the Adaptive Role of the Epigenome in Three Deep-Sea Polychaetes.</title>
        <authorList>
            <person name="Perez M."/>
            <person name="Aroh O."/>
            <person name="Sun Y."/>
            <person name="Lan Y."/>
            <person name="Juniper S.K."/>
            <person name="Young C.R."/>
            <person name="Angers B."/>
            <person name="Qian P.Y."/>
        </authorList>
    </citation>
    <scope>NUCLEOTIDE SEQUENCE</scope>
    <source>
        <strain evidence="6">P08H-3</strain>
    </source>
</reference>
<dbReference type="InterPro" id="IPR013217">
    <property type="entry name" value="Methyltransf_12"/>
</dbReference>
<evidence type="ECO:0000256" key="4">
    <source>
        <dbReference type="PIRNR" id="PIRNR037755"/>
    </source>
</evidence>
<keyword evidence="3 4" id="KW-0808">Transferase</keyword>
<dbReference type="PANTHER" id="PTHR22809:SF11">
    <property type="entry name" value="TRNA N(3)-METHYLCYTIDINE METHYLTRANSFERASE METTL2"/>
    <property type="match status" value="1"/>
</dbReference>
<evidence type="ECO:0000313" key="7">
    <source>
        <dbReference type="Proteomes" id="UP001208570"/>
    </source>
</evidence>
<comment type="function">
    <text evidence="4">S-adenosyl-L-methionine-dependent methyltransferase.</text>
</comment>
<dbReference type="SUPFAM" id="SSF53335">
    <property type="entry name" value="S-adenosyl-L-methionine-dependent methyltransferases"/>
    <property type="match status" value="1"/>
</dbReference>
<dbReference type="AlphaFoldDB" id="A0AAD9NCR2"/>
<dbReference type="CDD" id="cd02440">
    <property type="entry name" value="AdoMet_MTases"/>
    <property type="match status" value="1"/>
</dbReference>
<comment type="caution">
    <text evidence="6">The sequence shown here is derived from an EMBL/GenBank/DDBJ whole genome shotgun (WGS) entry which is preliminary data.</text>
</comment>
<dbReference type="EC" id="2.1.1.-" evidence="4"/>
<dbReference type="GO" id="GO:0032259">
    <property type="term" value="P:methylation"/>
    <property type="evidence" value="ECO:0007669"/>
    <property type="project" value="UniProtKB-KW"/>
</dbReference>
<dbReference type="GO" id="GO:0052735">
    <property type="term" value="F:tRNA (cytidine-3-)-methyltransferase activity"/>
    <property type="evidence" value="ECO:0007669"/>
    <property type="project" value="TreeGrafter"/>
</dbReference>
<evidence type="ECO:0000313" key="6">
    <source>
        <dbReference type="EMBL" id="KAK2162429.1"/>
    </source>
</evidence>
<dbReference type="PANTHER" id="PTHR22809">
    <property type="entry name" value="METHYLTRANSFERASE-RELATED"/>
    <property type="match status" value="1"/>
</dbReference>